<gene>
    <name evidence="6" type="ORF">IDSA_03885</name>
</gene>
<evidence type="ECO:0000259" key="5">
    <source>
        <dbReference type="PROSITE" id="PS50977"/>
    </source>
</evidence>
<dbReference type="PROSITE" id="PS50977">
    <property type="entry name" value="HTH_TETR_2"/>
    <property type="match status" value="1"/>
</dbReference>
<dbReference type="InterPro" id="IPR036271">
    <property type="entry name" value="Tet_transcr_reg_TetR-rel_C_sf"/>
</dbReference>
<evidence type="ECO:0000256" key="3">
    <source>
        <dbReference type="ARBA" id="ARBA00023163"/>
    </source>
</evidence>
<proteinExistence type="predicted"/>
<dbReference type="STRING" id="435908.IDSA_03885"/>
<evidence type="ECO:0000256" key="2">
    <source>
        <dbReference type="ARBA" id="ARBA00023125"/>
    </source>
</evidence>
<dbReference type="SUPFAM" id="SSF48498">
    <property type="entry name" value="Tetracyclin repressor-like, C-terminal domain"/>
    <property type="match status" value="1"/>
</dbReference>
<reference evidence="6 7" key="1">
    <citation type="submission" date="2014-06" db="EMBL/GenBank/DDBJ databases">
        <title>The draft genome sequence of Idiomarina salinarum ISL-52.</title>
        <authorList>
            <person name="Du J."/>
            <person name="Shao Z."/>
        </authorList>
    </citation>
    <scope>NUCLEOTIDE SEQUENCE [LARGE SCALE GENOMIC DNA]</scope>
    <source>
        <strain evidence="6 7">ISL-52</strain>
    </source>
</reference>
<comment type="caution">
    <text evidence="6">The sequence shown here is derived from an EMBL/GenBank/DDBJ whole genome shotgun (WGS) entry which is preliminary data.</text>
</comment>
<feature type="domain" description="HTH tetR-type" evidence="5">
    <location>
        <begin position="6"/>
        <end position="66"/>
    </location>
</feature>
<keyword evidence="7" id="KW-1185">Reference proteome</keyword>
<sequence length="196" mass="21404">MPRKAKFDRPSVLSKALELFSRQGYTATSMKDLELALDMRPGSIYAAFGSKESLFNEVLSFYASQAIEELRALVNGSESPLAGVRAYLIRLADLAHAEPAAKVCLLVRSKLELSGSQPALGKAAEAYLANLEDYFCEVYSMAMLAGQLPASADPRLMAQRLQVAIMGLRVFLQRDADPLRIRQLAGQMGKEVTCAL</sequence>
<evidence type="ECO:0000256" key="4">
    <source>
        <dbReference type="PROSITE-ProRule" id="PRU00335"/>
    </source>
</evidence>
<dbReference type="Gene3D" id="1.10.357.10">
    <property type="entry name" value="Tetracycline Repressor, domain 2"/>
    <property type="match status" value="1"/>
</dbReference>
<dbReference type="SUPFAM" id="SSF46689">
    <property type="entry name" value="Homeodomain-like"/>
    <property type="match status" value="1"/>
</dbReference>
<dbReference type="PANTHER" id="PTHR47506:SF10">
    <property type="entry name" value="TRANSCRIPTIONAL REGULATORY PROTEIN"/>
    <property type="match status" value="1"/>
</dbReference>
<dbReference type="InterPro" id="IPR001647">
    <property type="entry name" value="HTH_TetR"/>
</dbReference>
<organism evidence="6 7">
    <name type="scientific">Pseudidiomarina salinarum</name>
    <dbReference type="NCBI Taxonomy" id="435908"/>
    <lineage>
        <taxon>Bacteria</taxon>
        <taxon>Pseudomonadati</taxon>
        <taxon>Pseudomonadota</taxon>
        <taxon>Gammaproteobacteria</taxon>
        <taxon>Alteromonadales</taxon>
        <taxon>Idiomarinaceae</taxon>
        <taxon>Pseudidiomarina</taxon>
    </lineage>
</organism>
<dbReference type="GO" id="GO:0003677">
    <property type="term" value="F:DNA binding"/>
    <property type="evidence" value="ECO:0007669"/>
    <property type="project" value="UniProtKB-UniRule"/>
</dbReference>
<keyword evidence="2 4" id="KW-0238">DNA-binding</keyword>
<evidence type="ECO:0000256" key="1">
    <source>
        <dbReference type="ARBA" id="ARBA00023015"/>
    </source>
</evidence>
<dbReference type="Proteomes" id="UP000054363">
    <property type="component" value="Unassembled WGS sequence"/>
</dbReference>
<evidence type="ECO:0000313" key="6">
    <source>
        <dbReference type="EMBL" id="KFZ31834.1"/>
    </source>
</evidence>
<keyword evidence="3" id="KW-0804">Transcription</keyword>
<dbReference type="AlphaFoldDB" id="A0A094J1D3"/>
<dbReference type="InterPro" id="IPR011075">
    <property type="entry name" value="TetR_C"/>
</dbReference>
<dbReference type="EMBL" id="JPER01000001">
    <property type="protein sequence ID" value="KFZ31834.1"/>
    <property type="molecule type" value="Genomic_DNA"/>
</dbReference>
<feature type="DNA-binding region" description="H-T-H motif" evidence="4">
    <location>
        <begin position="29"/>
        <end position="48"/>
    </location>
</feature>
<keyword evidence="1" id="KW-0805">Transcription regulation</keyword>
<name>A0A094J1D3_9GAMM</name>
<dbReference type="Pfam" id="PF00440">
    <property type="entry name" value="TetR_N"/>
    <property type="match status" value="1"/>
</dbReference>
<dbReference type="PRINTS" id="PR00455">
    <property type="entry name" value="HTHTETR"/>
</dbReference>
<dbReference type="Pfam" id="PF16925">
    <property type="entry name" value="TetR_C_13"/>
    <property type="match status" value="1"/>
</dbReference>
<dbReference type="PANTHER" id="PTHR47506">
    <property type="entry name" value="TRANSCRIPTIONAL REGULATORY PROTEIN"/>
    <property type="match status" value="1"/>
</dbReference>
<dbReference type="Gene3D" id="1.10.10.60">
    <property type="entry name" value="Homeodomain-like"/>
    <property type="match status" value="1"/>
</dbReference>
<dbReference type="InterPro" id="IPR009057">
    <property type="entry name" value="Homeodomain-like_sf"/>
</dbReference>
<evidence type="ECO:0000313" key="7">
    <source>
        <dbReference type="Proteomes" id="UP000054363"/>
    </source>
</evidence>
<protein>
    <recommendedName>
        <fullName evidence="5">HTH tetR-type domain-containing protein</fullName>
    </recommendedName>
</protein>
<dbReference type="eggNOG" id="COG1309">
    <property type="taxonomic scope" value="Bacteria"/>
</dbReference>
<accession>A0A094J1D3</accession>
<dbReference type="RefSeq" id="WP_051986044.1">
    <property type="nucleotide sequence ID" value="NZ_JPER01000001.1"/>
</dbReference>
<dbReference type="OrthoDB" id="270177at2"/>